<dbReference type="InterPro" id="IPR002048">
    <property type="entry name" value="EF_hand_dom"/>
</dbReference>
<evidence type="ECO:0000313" key="7">
    <source>
        <dbReference type="Proteomes" id="UP000694557"/>
    </source>
</evidence>
<dbReference type="PROSITE" id="PS50222">
    <property type="entry name" value="EF_HAND_2"/>
    <property type="match status" value="3"/>
</dbReference>
<dbReference type="Pfam" id="PF13499">
    <property type="entry name" value="EF-hand_7"/>
    <property type="match status" value="2"/>
</dbReference>
<name>A0A8C7ILR0_ONCKI</name>
<dbReference type="FunFam" id="1.10.238.10:FF:000007">
    <property type="entry name" value="Putative myosin regulatory light chain sqh"/>
    <property type="match status" value="1"/>
</dbReference>
<dbReference type="PROSITE" id="PS00018">
    <property type="entry name" value="EF_HAND_1"/>
    <property type="match status" value="1"/>
</dbReference>
<evidence type="ECO:0000256" key="4">
    <source>
        <dbReference type="SAM" id="MobiDB-lite"/>
    </source>
</evidence>
<reference evidence="6" key="2">
    <citation type="submission" date="2025-09" db="UniProtKB">
        <authorList>
            <consortium name="Ensembl"/>
        </authorList>
    </citation>
    <scope>IDENTIFICATION</scope>
</reference>
<gene>
    <name evidence="6" type="primary">MYL9</name>
    <name evidence="6" type="synonym">LOC109891383</name>
</gene>
<dbReference type="SUPFAM" id="SSF47473">
    <property type="entry name" value="EF-hand"/>
    <property type="match status" value="1"/>
</dbReference>
<dbReference type="SMART" id="SM00054">
    <property type="entry name" value="EFh"/>
    <property type="match status" value="3"/>
</dbReference>
<dbReference type="Gene3D" id="1.10.238.10">
    <property type="entry name" value="EF-hand"/>
    <property type="match status" value="2"/>
</dbReference>
<feature type="domain" description="EF-hand" evidence="5">
    <location>
        <begin position="29"/>
        <end position="64"/>
    </location>
</feature>
<feature type="domain" description="EF-hand" evidence="5">
    <location>
        <begin position="98"/>
        <end position="133"/>
    </location>
</feature>
<protein>
    <submittedName>
        <fullName evidence="6">Myosin, light chain 9a, regulatory</fullName>
    </submittedName>
</protein>
<keyword evidence="7" id="KW-1185">Reference proteome</keyword>
<dbReference type="InterPro" id="IPR011992">
    <property type="entry name" value="EF-hand-dom_pair"/>
</dbReference>
<evidence type="ECO:0000256" key="3">
    <source>
        <dbReference type="ARBA" id="ARBA00022837"/>
    </source>
</evidence>
<feature type="region of interest" description="Disordered" evidence="4">
    <location>
        <begin position="1"/>
        <end position="20"/>
    </location>
</feature>
<dbReference type="Ensembl" id="ENSOKIT00005079193.1">
    <property type="protein sequence ID" value="ENSOKIP00005074319.1"/>
    <property type="gene ID" value="ENSOKIG00005032093.1"/>
</dbReference>
<keyword evidence="3" id="KW-0106">Calcium</keyword>
<dbReference type="GeneTree" id="ENSGT00940000155458"/>
<evidence type="ECO:0000313" key="6">
    <source>
        <dbReference type="Ensembl" id="ENSOKIP00005074319.1"/>
    </source>
</evidence>
<evidence type="ECO:0000259" key="5">
    <source>
        <dbReference type="PROSITE" id="PS50222"/>
    </source>
</evidence>
<organism evidence="6 7">
    <name type="scientific">Oncorhynchus kisutch</name>
    <name type="common">Coho salmon</name>
    <name type="synonym">Salmo kisutch</name>
    <dbReference type="NCBI Taxonomy" id="8019"/>
    <lineage>
        <taxon>Eukaryota</taxon>
        <taxon>Metazoa</taxon>
        <taxon>Chordata</taxon>
        <taxon>Craniata</taxon>
        <taxon>Vertebrata</taxon>
        <taxon>Euteleostomi</taxon>
        <taxon>Actinopterygii</taxon>
        <taxon>Neopterygii</taxon>
        <taxon>Teleostei</taxon>
        <taxon>Protacanthopterygii</taxon>
        <taxon>Salmoniformes</taxon>
        <taxon>Salmonidae</taxon>
        <taxon>Salmoninae</taxon>
        <taxon>Oncorhynchus</taxon>
    </lineage>
</organism>
<reference evidence="6" key="1">
    <citation type="submission" date="2025-08" db="UniProtKB">
        <authorList>
            <consortium name="Ensembl"/>
        </authorList>
    </citation>
    <scope>IDENTIFICATION</scope>
</reference>
<sequence length="275" mass="31179">MSSKRAKGKTTKKRPQRATSNVFAMFDQSQIQEFKEAFNMIDQNRDGFIDKEDLHDMLASLGKNPSDEYLEGMMAEAPGPINFTMFLTMFGERLNGTDPEDVIRNAFACFDEEGSGVLHEDHLRELLTTMGDRFTDEEVDELFREAPIDTKGNFNYAEFTRILKHGAKDKDDMKGDKVKGSNIRLLRCTERLLYVCPTPPKKHSTLHTSQVPLLASHQHHLCKELHLLSRSCVGKPHCNGLFYSINVMFLTGCMLPSLLKCLSFHPSFVGHVSQC</sequence>
<proteinExistence type="predicted"/>
<feature type="domain" description="EF-hand" evidence="5">
    <location>
        <begin position="134"/>
        <end position="169"/>
    </location>
</feature>
<keyword evidence="2" id="KW-0677">Repeat</keyword>
<accession>A0A8C7ILR0</accession>
<evidence type="ECO:0000256" key="2">
    <source>
        <dbReference type="ARBA" id="ARBA00022737"/>
    </source>
</evidence>
<dbReference type="CDD" id="cd00051">
    <property type="entry name" value="EFh"/>
    <property type="match status" value="1"/>
</dbReference>
<dbReference type="InterPro" id="IPR050403">
    <property type="entry name" value="Myosin_RLC"/>
</dbReference>
<dbReference type="GO" id="GO:0005509">
    <property type="term" value="F:calcium ion binding"/>
    <property type="evidence" value="ECO:0007669"/>
    <property type="project" value="InterPro"/>
</dbReference>
<dbReference type="PANTHER" id="PTHR23049">
    <property type="entry name" value="MYOSIN REGULATORY LIGHT CHAIN 2"/>
    <property type="match status" value="1"/>
</dbReference>
<keyword evidence="1" id="KW-0479">Metal-binding</keyword>
<evidence type="ECO:0000256" key="1">
    <source>
        <dbReference type="ARBA" id="ARBA00022723"/>
    </source>
</evidence>
<dbReference type="Proteomes" id="UP000694557">
    <property type="component" value="Unassembled WGS sequence"/>
</dbReference>
<dbReference type="AlphaFoldDB" id="A0A8C7ILR0"/>
<dbReference type="FunFam" id="1.10.238.10:FF:000010">
    <property type="entry name" value="Myosin regulatory light chain 2, atrial isoform"/>
    <property type="match status" value="1"/>
</dbReference>
<feature type="compositionally biased region" description="Basic residues" evidence="4">
    <location>
        <begin position="1"/>
        <end position="16"/>
    </location>
</feature>
<dbReference type="InterPro" id="IPR018247">
    <property type="entry name" value="EF_Hand_1_Ca_BS"/>
</dbReference>